<dbReference type="InterPro" id="IPR001296">
    <property type="entry name" value="Glyco_trans_1"/>
</dbReference>
<dbReference type="GO" id="GO:0016757">
    <property type="term" value="F:glycosyltransferase activity"/>
    <property type="evidence" value="ECO:0007669"/>
    <property type="project" value="UniProtKB-KW"/>
</dbReference>
<dbReference type="Proteomes" id="UP000252530">
    <property type="component" value="Unassembled WGS sequence"/>
</dbReference>
<evidence type="ECO:0000313" key="5">
    <source>
        <dbReference type="EMBL" id="RBP97988.1"/>
    </source>
</evidence>
<dbReference type="Pfam" id="PF00534">
    <property type="entry name" value="Glycos_transf_1"/>
    <property type="match status" value="1"/>
</dbReference>
<dbReference type="OrthoDB" id="6286688at2"/>
<dbReference type="NCBIfam" id="TIGR02149">
    <property type="entry name" value="glgA_Coryne"/>
    <property type="match status" value="1"/>
</dbReference>
<dbReference type="InterPro" id="IPR028098">
    <property type="entry name" value="Glyco_trans_4-like_N"/>
</dbReference>
<reference evidence="5 6" key="1">
    <citation type="submission" date="2017-10" db="EMBL/GenBank/DDBJ databases">
        <title>Bifidobacterium xylocopum sp. nov. and Bifidobacterium aemilianum sp. nov., from the carpenter bee (Xylocopa violacea) digestive tract.</title>
        <authorList>
            <person name="Alberoni D."/>
            <person name="Baffoni L."/>
            <person name="Di Gioia D."/>
            <person name="Gaggia F."/>
            <person name="Biavati B."/>
        </authorList>
    </citation>
    <scope>NUCLEOTIDE SEQUENCE [LARGE SCALE GENOMIC DNA]</scope>
    <source>
        <strain evidence="5 6">XV10</strain>
    </source>
</reference>
<feature type="domain" description="Glycosyltransferase subfamily 4-like N-terminal" evidence="4">
    <location>
        <begin position="15"/>
        <end position="190"/>
    </location>
</feature>
<dbReference type="AlphaFoldDB" id="A0A366KA03"/>
<organism evidence="5 6">
    <name type="scientific">Bifidobacterium aemilianum</name>
    <dbReference type="NCBI Taxonomy" id="2493120"/>
    <lineage>
        <taxon>Bacteria</taxon>
        <taxon>Bacillati</taxon>
        <taxon>Actinomycetota</taxon>
        <taxon>Actinomycetes</taxon>
        <taxon>Bifidobacteriales</taxon>
        <taxon>Bifidobacteriaceae</taxon>
        <taxon>Bifidobacterium</taxon>
    </lineage>
</organism>
<comment type="caution">
    <text evidence="5">The sequence shown here is derived from an EMBL/GenBank/DDBJ whole genome shotgun (WGS) entry which is preliminary data.</text>
</comment>
<sequence length="411" mass="44768">MKVDVLTREYPPHVYGGAGVHVKELSQVLAERLDVTVRAFDGLRAPHDIPPIPGGMPRGSLSVVGYDPTPDLSTANPAMKTFGVDLQMASDVSGDLVHAHTWYACLAGCLAQELHEIPLVVTAHSLEPFRPWKREQLGGGYNLSSWAEREAFEHADRIIAVSNGMRKDILAAYPQVDPRKVVVIHNGISLGDFRTPASDDLGWQVFDRYHIDRSLPTLLFVGRITRQKGLPYLLKALHQVEPGIQVVLCAGAPDTPEILAEVKAEVEELNQERGHVIWIDEMLPKAELNALEHGCDAFVCPSIYEPLGIVNLEAMACGLPVVASATGGIPEVVLDGQTGYLVSIDQVHDGTGTPTKPEEFVQGLAQAINRVMSDPDKARAMGLAGYERARDHFSWETIADQTVDLYGSLLG</sequence>
<evidence type="ECO:0000256" key="2">
    <source>
        <dbReference type="ARBA" id="ARBA00022679"/>
    </source>
</evidence>
<keyword evidence="6" id="KW-1185">Reference proteome</keyword>
<keyword evidence="2" id="KW-0808">Transferase</keyword>
<evidence type="ECO:0000259" key="4">
    <source>
        <dbReference type="Pfam" id="PF13439"/>
    </source>
</evidence>
<gene>
    <name evidence="5" type="ORF">CRD60_02065</name>
</gene>
<dbReference type="RefSeq" id="WP_113859672.1">
    <property type="nucleotide sequence ID" value="NZ_PDCG01000002.1"/>
</dbReference>
<dbReference type="PANTHER" id="PTHR12526">
    <property type="entry name" value="GLYCOSYLTRANSFERASE"/>
    <property type="match status" value="1"/>
</dbReference>
<accession>A0A366KA03</accession>
<dbReference type="SUPFAM" id="SSF53756">
    <property type="entry name" value="UDP-Glycosyltransferase/glycogen phosphorylase"/>
    <property type="match status" value="1"/>
</dbReference>
<dbReference type="Gene3D" id="3.40.50.2000">
    <property type="entry name" value="Glycogen Phosphorylase B"/>
    <property type="match status" value="2"/>
</dbReference>
<dbReference type="GO" id="GO:0009250">
    <property type="term" value="P:glucan biosynthetic process"/>
    <property type="evidence" value="ECO:0007669"/>
    <property type="project" value="InterPro"/>
</dbReference>
<evidence type="ECO:0000256" key="1">
    <source>
        <dbReference type="ARBA" id="ARBA00022676"/>
    </source>
</evidence>
<dbReference type="Pfam" id="PF13439">
    <property type="entry name" value="Glyco_transf_4"/>
    <property type="match status" value="1"/>
</dbReference>
<dbReference type="PANTHER" id="PTHR12526:SF590">
    <property type="entry name" value="ALPHA-MALTOSE-1-PHOSPHATE SYNTHASE"/>
    <property type="match status" value="1"/>
</dbReference>
<keyword evidence="1" id="KW-0328">Glycosyltransferase</keyword>
<proteinExistence type="predicted"/>
<name>A0A366KA03_9BIFI</name>
<dbReference type="InterPro" id="IPR011875">
    <property type="entry name" value="M1P_synthase"/>
</dbReference>
<evidence type="ECO:0000259" key="3">
    <source>
        <dbReference type="Pfam" id="PF00534"/>
    </source>
</evidence>
<protein>
    <submittedName>
        <fullName evidence="5">Glycogen synthase</fullName>
    </submittedName>
</protein>
<dbReference type="EMBL" id="PDCG01000002">
    <property type="protein sequence ID" value="RBP97988.1"/>
    <property type="molecule type" value="Genomic_DNA"/>
</dbReference>
<evidence type="ECO:0000313" key="6">
    <source>
        <dbReference type="Proteomes" id="UP000252530"/>
    </source>
</evidence>
<dbReference type="CDD" id="cd03801">
    <property type="entry name" value="GT4_PimA-like"/>
    <property type="match status" value="1"/>
</dbReference>
<feature type="domain" description="Glycosyl transferase family 1" evidence="3">
    <location>
        <begin position="211"/>
        <end position="387"/>
    </location>
</feature>